<keyword evidence="2" id="KW-0238">DNA-binding</keyword>
<dbReference type="PRINTS" id="PR00032">
    <property type="entry name" value="HTHARAC"/>
</dbReference>
<dbReference type="InterPro" id="IPR009057">
    <property type="entry name" value="Homeodomain-like_sf"/>
</dbReference>
<dbReference type="EMBL" id="JAGRPV010000001">
    <property type="protein sequence ID" value="MDI4647362.1"/>
    <property type="molecule type" value="Genomic_DNA"/>
</dbReference>
<dbReference type="InterPro" id="IPR014710">
    <property type="entry name" value="RmlC-like_jellyroll"/>
</dbReference>
<keyword evidence="3" id="KW-0010">Activator</keyword>
<evidence type="ECO:0000313" key="6">
    <source>
        <dbReference type="EMBL" id="MDI4647362.1"/>
    </source>
</evidence>
<sequence>MQMREVPLDRMMPAVNFANRSSARAGENWGHRIIPDYQLFYVVSGRAEFRAGDRVHTISEGEFVYYGPGCPTFLSVTEPTDFFSLHFHWHRDSPEPVHPGHAVRFVEAGMSCREIEALTLRGANLGDAVMPTVASVSGLEPILTRMVREYEQEQIGYAFALRALMMQAITLIFRQLIAGNGRRAKDNRIELAIQAIQGQPGNNWSVSELAELCGYHPIHFSKLFKEEVGLAPKHYIISERVRLAKAALLHGEKMSSISLRLGFTSIHYFSHQFKLITGLTPSEFRMNGSAGEQT</sequence>
<dbReference type="Pfam" id="PF12833">
    <property type="entry name" value="HTH_18"/>
    <property type="match status" value="1"/>
</dbReference>
<accession>A0ABT6TKK2</accession>
<reference evidence="6" key="1">
    <citation type="submission" date="2023-04" db="EMBL/GenBank/DDBJ databases">
        <title>Comparative genomic analysis of Cohnella hashimotonis sp. nov., isolated from the International Space Station.</title>
        <authorList>
            <person name="Venkateswaran K."/>
            <person name="Simpson A."/>
        </authorList>
    </citation>
    <scope>NUCLEOTIDE SEQUENCE</scope>
    <source>
        <strain evidence="6">F6_2S_P_1</strain>
    </source>
</reference>
<feature type="domain" description="HTH araC/xylS-type" evidence="5">
    <location>
        <begin position="190"/>
        <end position="287"/>
    </location>
</feature>
<dbReference type="PROSITE" id="PS01124">
    <property type="entry name" value="HTH_ARAC_FAMILY_2"/>
    <property type="match status" value="1"/>
</dbReference>
<dbReference type="SUPFAM" id="SSF46689">
    <property type="entry name" value="Homeodomain-like"/>
    <property type="match status" value="2"/>
</dbReference>
<dbReference type="Pfam" id="PF02311">
    <property type="entry name" value="AraC_binding"/>
    <property type="match status" value="1"/>
</dbReference>
<dbReference type="Gene3D" id="2.60.120.10">
    <property type="entry name" value="Jelly Rolls"/>
    <property type="match status" value="1"/>
</dbReference>
<evidence type="ECO:0000259" key="5">
    <source>
        <dbReference type="PROSITE" id="PS01124"/>
    </source>
</evidence>
<dbReference type="InterPro" id="IPR018062">
    <property type="entry name" value="HTH_AraC-typ_CS"/>
</dbReference>
<evidence type="ECO:0000256" key="3">
    <source>
        <dbReference type="ARBA" id="ARBA00023159"/>
    </source>
</evidence>
<evidence type="ECO:0000313" key="7">
    <source>
        <dbReference type="Proteomes" id="UP001161691"/>
    </source>
</evidence>
<comment type="caution">
    <text evidence="6">The sequence shown here is derived from an EMBL/GenBank/DDBJ whole genome shotgun (WGS) entry which is preliminary data.</text>
</comment>
<evidence type="ECO:0000256" key="2">
    <source>
        <dbReference type="ARBA" id="ARBA00023125"/>
    </source>
</evidence>
<organism evidence="6 7">
    <name type="scientific">Cohnella hashimotonis</name>
    <dbReference type="NCBI Taxonomy" id="2826895"/>
    <lineage>
        <taxon>Bacteria</taxon>
        <taxon>Bacillati</taxon>
        <taxon>Bacillota</taxon>
        <taxon>Bacilli</taxon>
        <taxon>Bacillales</taxon>
        <taxon>Paenibacillaceae</taxon>
        <taxon>Cohnella</taxon>
    </lineage>
</organism>
<name>A0ABT6TKK2_9BACL</name>
<dbReference type="InterPro" id="IPR050204">
    <property type="entry name" value="AraC_XylS_family_regulators"/>
</dbReference>
<dbReference type="InterPro" id="IPR018060">
    <property type="entry name" value="HTH_AraC"/>
</dbReference>
<dbReference type="Gene3D" id="1.10.10.60">
    <property type="entry name" value="Homeodomain-like"/>
    <property type="match status" value="2"/>
</dbReference>
<keyword evidence="1" id="KW-0805">Transcription regulation</keyword>
<dbReference type="SMART" id="SM00342">
    <property type="entry name" value="HTH_ARAC"/>
    <property type="match status" value="1"/>
</dbReference>
<keyword evidence="4" id="KW-0804">Transcription</keyword>
<gene>
    <name evidence="6" type="ORF">KB449_20465</name>
</gene>
<dbReference type="PANTHER" id="PTHR46796">
    <property type="entry name" value="HTH-TYPE TRANSCRIPTIONAL ACTIVATOR RHAS-RELATED"/>
    <property type="match status" value="1"/>
</dbReference>
<protein>
    <submittedName>
        <fullName evidence="6">Helix-turn-helix domain-containing protein</fullName>
    </submittedName>
</protein>
<proteinExistence type="predicted"/>
<dbReference type="PROSITE" id="PS00041">
    <property type="entry name" value="HTH_ARAC_FAMILY_1"/>
    <property type="match status" value="1"/>
</dbReference>
<evidence type="ECO:0000256" key="4">
    <source>
        <dbReference type="ARBA" id="ARBA00023163"/>
    </source>
</evidence>
<evidence type="ECO:0000256" key="1">
    <source>
        <dbReference type="ARBA" id="ARBA00023015"/>
    </source>
</evidence>
<dbReference type="SUPFAM" id="SSF51215">
    <property type="entry name" value="Regulatory protein AraC"/>
    <property type="match status" value="1"/>
</dbReference>
<dbReference type="InterPro" id="IPR020449">
    <property type="entry name" value="Tscrpt_reg_AraC-type_HTH"/>
</dbReference>
<dbReference type="InterPro" id="IPR003313">
    <property type="entry name" value="AraC-bd"/>
</dbReference>
<dbReference type="InterPro" id="IPR037923">
    <property type="entry name" value="HTH-like"/>
</dbReference>
<dbReference type="Proteomes" id="UP001161691">
    <property type="component" value="Unassembled WGS sequence"/>
</dbReference>
<keyword evidence="7" id="KW-1185">Reference proteome</keyword>
<dbReference type="RefSeq" id="WP_282910133.1">
    <property type="nucleotide sequence ID" value="NZ_JAGRPV010000001.1"/>
</dbReference>